<organism evidence="1 2">
    <name type="scientific">Candolleomyces eurysporus</name>
    <dbReference type="NCBI Taxonomy" id="2828524"/>
    <lineage>
        <taxon>Eukaryota</taxon>
        <taxon>Fungi</taxon>
        <taxon>Dikarya</taxon>
        <taxon>Basidiomycota</taxon>
        <taxon>Agaricomycotina</taxon>
        <taxon>Agaricomycetes</taxon>
        <taxon>Agaricomycetidae</taxon>
        <taxon>Agaricales</taxon>
        <taxon>Agaricineae</taxon>
        <taxon>Psathyrellaceae</taxon>
        <taxon>Candolleomyces</taxon>
    </lineage>
</organism>
<name>A0A9W8MHG7_9AGAR</name>
<keyword evidence="2" id="KW-1185">Reference proteome</keyword>
<comment type="caution">
    <text evidence="1">The sequence shown here is derived from an EMBL/GenBank/DDBJ whole genome shotgun (WGS) entry which is preliminary data.</text>
</comment>
<evidence type="ECO:0000313" key="2">
    <source>
        <dbReference type="Proteomes" id="UP001140091"/>
    </source>
</evidence>
<dbReference type="OrthoDB" id="10581491at2759"/>
<dbReference type="AlphaFoldDB" id="A0A9W8MHG7"/>
<dbReference type="Proteomes" id="UP001140091">
    <property type="component" value="Unassembled WGS sequence"/>
</dbReference>
<proteinExistence type="predicted"/>
<feature type="non-terminal residue" evidence="1">
    <location>
        <position position="531"/>
    </location>
</feature>
<accession>A0A9W8MHG7</accession>
<dbReference type="EMBL" id="JANBPK010000920">
    <property type="protein sequence ID" value="KAJ2928689.1"/>
    <property type="molecule type" value="Genomic_DNA"/>
</dbReference>
<reference evidence="1" key="1">
    <citation type="submission" date="2022-06" db="EMBL/GenBank/DDBJ databases">
        <title>Genome Sequence of Candolleomyces eurysporus.</title>
        <authorList>
            <person name="Buettner E."/>
        </authorList>
    </citation>
    <scope>NUCLEOTIDE SEQUENCE</scope>
    <source>
        <strain evidence="1">VTCC 930004</strain>
    </source>
</reference>
<sequence>MNLTPSAQCLALESVDILYNIIPRISDSTDAVYGAYKDGRQKWLISASQVNQLWRIVALSLPGAWAEVHDPRDPSLRRYYEILRRARQLPLRLTGLVPVKKIKLIGEINEWSTDVPSTTVTMSTVQWRHYLGLMSRIEAIDLTFTGTKRLLASRLVRLADALMSPAPLLERLSISIQSDQPAIFFHDDSGRSNDEDILFGSEWFTGNAPRLRHLTMRNIFLDVSRETLASGLMGGFDSLISLEVDCPGGITFPFFDAWWMYLTRFMKYNPHSRLEHIDITYIYGYINRHKVVDDSRFPGTLPPRLKSFRLRGDIEPCVWMLGDIIEYPQNCDIDLKFRADIWSTYSEPLRSAYEHVLGDLVAHLSRIWASDDCSEISVEISLEKFVLQLTSGSGRLISVIVYPFPDPDCKPNLIVRFYSDLLGSLARLESFPNGLTPEAWLKLSILCEPDGISALAESLLEFLRRFSALRNLHLVHFPLDLWSVKNSILPSLARIRLNHTFPYSHAFRNAVNMFMEERARIGQKVEVIELA</sequence>
<protein>
    <submittedName>
        <fullName evidence="1">Uncharacterized protein</fullName>
    </submittedName>
</protein>
<gene>
    <name evidence="1" type="ORF">H1R20_g8410</name>
</gene>
<evidence type="ECO:0000313" key="1">
    <source>
        <dbReference type="EMBL" id="KAJ2928689.1"/>
    </source>
</evidence>